<dbReference type="Proteomes" id="UP001341297">
    <property type="component" value="Unassembled WGS sequence"/>
</dbReference>
<organism evidence="1 3">
    <name type="scientific">Bacillus glycinifermentans</name>
    <dbReference type="NCBI Taxonomy" id="1664069"/>
    <lineage>
        <taxon>Bacteria</taxon>
        <taxon>Bacillati</taxon>
        <taxon>Bacillota</taxon>
        <taxon>Bacilli</taxon>
        <taxon>Bacillales</taxon>
        <taxon>Bacillaceae</taxon>
        <taxon>Bacillus</taxon>
    </lineage>
</organism>
<dbReference type="AlphaFoldDB" id="A0A0T6BU10"/>
<proteinExistence type="predicted"/>
<name>A0A0T6BU10_9BACI</name>
<dbReference type="EMBL" id="LECW02000004">
    <property type="protein sequence ID" value="KRT95135.1"/>
    <property type="molecule type" value="Genomic_DNA"/>
</dbReference>
<reference evidence="1" key="2">
    <citation type="submission" date="2015-10" db="EMBL/GenBank/DDBJ databases">
        <authorList>
            <person name="Gilbert D.G."/>
        </authorList>
    </citation>
    <scope>NUCLEOTIDE SEQUENCE</scope>
    <source>
        <strain evidence="1">GO-13</strain>
    </source>
</reference>
<gene>
    <name evidence="1" type="ORF">AB447_211505</name>
    <name evidence="2" type="ORF">P8828_08665</name>
</gene>
<dbReference type="RefSeq" id="WP_048356161.1">
    <property type="nucleotide sequence ID" value="NZ_CP023481.1"/>
</dbReference>
<accession>A0A0T6BU10</accession>
<keyword evidence="4" id="KW-1185">Reference proteome</keyword>
<evidence type="ECO:0000313" key="4">
    <source>
        <dbReference type="Proteomes" id="UP001341297"/>
    </source>
</evidence>
<dbReference type="Proteomes" id="UP000036168">
    <property type="component" value="Unassembled WGS sequence"/>
</dbReference>
<reference evidence="2 4" key="3">
    <citation type="submission" date="2023-03" db="EMBL/GenBank/DDBJ databases">
        <title>Agriculturally important microbes genome sequencing.</title>
        <authorList>
            <person name="Dunlap C."/>
        </authorList>
    </citation>
    <scope>NUCLEOTIDE SEQUENCE [LARGE SCALE GENOMIC DNA]</scope>
    <source>
        <strain evidence="2 4">CBP-3203</strain>
    </source>
</reference>
<evidence type="ECO:0000313" key="3">
    <source>
        <dbReference type="Proteomes" id="UP000036168"/>
    </source>
</evidence>
<reference evidence="1 3" key="1">
    <citation type="journal article" date="2015" name="Int. J. Syst. Evol. Microbiol.">
        <title>Bacillus glycinifermentans sp. nov., isolated from fermented soybean paste.</title>
        <authorList>
            <person name="Kim S.J."/>
            <person name="Dunlap C.A."/>
            <person name="Kwon S.W."/>
            <person name="Rooney A.P."/>
        </authorList>
    </citation>
    <scope>NUCLEOTIDE SEQUENCE [LARGE SCALE GENOMIC DNA]</scope>
    <source>
        <strain evidence="1 3">GO-13</strain>
    </source>
</reference>
<protein>
    <submittedName>
        <fullName evidence="1">Uncharacterized protein</fullName>
    </submittedName>
</protein>
<evidence type="ECO:0000313" key="2">
    <source>
        <dbReference type="EMBL" id="MEC0484922.1"/>
    </source>
</evidence>
<comment type="caution">
    <text evidence="1">The sequence shown here is derived from an EMBL/GenBank/DDBJ whole genome shotgun (WGS) entry which is preliminary data.</text>
</comment>
<evidence type="ECO:0000313" key="1">
    <source>
        <dbReference type="EMBL" id="KRT95135.1"/>
    </source>
</evidence>
<sequence length="144" mass="16651">MIRGARFEAAGQSDNFESWIQDGTFYQWTRDSDKKYNKLTITAGMFEQETGEYFSSVIDLNEVYSTIQIGNGKFSIRGTPSEDQTSGVPQIEIYSEDKIQDNPDRFFGDYDKVSRFRMTQDIFSNDDVPKSWLLQPVTVIYMMS</sequence>
<dbReference type="EMBL" id="JARRTL010000008">
    <property type="protein sequence ID" value="MEC0484922.1"/>
    <property type="molecule type" value="Genomic_DNA"/>
</dbReference>